<proteinExistence type="predicted"/>
<comment type="caution">
    <text evidence="1">The sequence shown here is derived from an EMBL/GenBank/DDBJ whole genome shotgun (WGS) entry which is preliminary data.</text>
</comment>
<feature type="non-terminal residue" evidence="1">
    <location>
        <position position="1"/>
    </location>
</feature>
<dbReference type="AlphaFoldDB" id="A0A0F9FNX5"/>
<accession>A0A0F9FNX5</accession>
<dbReference type="SUPFAM" id="SSF52540">
    <property type="entry name" value="P-loop containing nucleoside triphosphate hydrolases"/>
    <property type="match status" value="1"/>
</dbReference>
<reference evidence="1" key="1">
    <citation type="journal article" date="2015" name="Nature">
        <title>Complex archaea that bridge the gap between prokaryotes and eukaryotes.</title>
        <authorList>
            <person name="Spang A."/>
            <person name="Saw J.H."/>
            <person name="Jorgensen S.L."/>
            <person name="Zaremba-Niedzwiedzka K."/>
            <person name="Martijn J."/>
            <person name="Lind A.E."/>
            <person name="van Eijk R."/>
            <person name="Schleper C."/>
            <person name="Guy L."/>
            <person name="Ettema T.J."/>
        </authorList>
    </citation>
    <scope>NUCLEOTIDE SEQUENCE</scope>
</reference>
<gene>
    <name evidence="1" type="ORF">LCGC14_2282530</name>
</gene>
<dbReference type="InterPro" id="IPR027417">
    <property type="entry name" value="P-loop_NTPase"/>
</dbReference>
<dbReference type="Gene3D" id="3.40.50.300">
    <property type="entry name" value="P-loop containing nucleotide triphosphate hydrolases"/>
    <property type="match status" value="1"/>
</dbReference>
<name>A0A0F9FNX5_9ZZZZ</name>
<organism evidence="1">
    <name type="scientific">marine sediment metagenome</name>
    <dbReference type="NCBI Taxonomy" id="412755"/>
    <lineage>
        <taxon>unclassified sequences</taxon>
        <taxon>metagenomes</taxon>
        <taxon>ecological metagenomes</taxon>
    </lineage>
</organism>
<protein>
    <recommendedName>
        <fullName evidence="2">Sulfotransferase domain-containing protein</fullName>
    </recommendedName>
</protein>
<sequence>RKTHFPQKKYVGVYNHYIENHPDTILEWFPDMRYIQLIRRPCDNYASILATKNVSYLMRLKGFVLRFCKTWNKSNSIGTKLSLKYPERCKVYSFKDFKRNSTFYLKDIYEWLGLTYEEVLAPNKIINRKVCLIEKKIIEKLCISNVR</sequence>
<dbReference type="EMBL" id="LAZR01031790">
    <property type="protein sequence ID" value="KKL52732.1"/>
    <property type="molecule type" value="Genomic_DNA"/>
</dbReference>
<evidence type="ECO:0008006" key="2">
    <source>
        <dbReference type="Google" id="ProtNLM"/>
    </source>
</evidence>
<dbReference type="Pfam" id="PF13469">
    <property type="entry name" value="Sulfotransfer_3"/>
    <property type="match status" value="1"/>
</dbReference>
<evidence type="ECO:0000313" key="1">
    <source>
        <dbReference type="EMBL" id="KKL52732.1"/>
    </source>
</evidence>